<feature type="non-terminal residue" evidence="2">
    <location>
        <position position="1"/>
    </location>
</feature>
<dbReference type="Proteomes" id="UP000499080">
    <property type="component" value="Unassembled WGS sequence"/>
</dbReference>
<organism evidence="2 3">
    <name type="scientific">Araneus ventricosus</name>
    <name type="common">Orbweaver spider</name>
    <name type="synonym">Epeira ventricosa</name>
    <dbReference type="NCBI Taxonomy" id="182803"/>
    <lineage>
        <taxon>Eukaryota</taxon>
        <taxon>Metazoa</taxon>
        <taxon>Ecdysozoa</taxon>
        <taxon>Arthropoda</taxon>
        <taxon>Chelicerata</taxon>
        <taxon>Arachnida</taxon>
        <taxon>Araneae</taxon>
        <taxon>Araneomorphae</taxon>
        <taxon>Entelegynae</taxon>
        <taxon>Araneoidea</taxon>
        <taxon>Araneidae</taxon>
        <taxon>Araneus</taxon>
    </lineage>
</organism>
<proteinExistence type="predicted"/>
<dbReference type="EMBL" id="BGPR01198474">
    <property type="protein sequence ID" value="GBN11299.1"/>
    <property type="molecule type" value="Genomic_DNA"/>
</dbReference>
<name>A0A4Y2LA69_ARAVE</name>
<keyword evidence="3" id="KW-1185">Reference proteome</keyword>
<comment type="caution">
    <text evidence="2">The sequence shown here is derived from an EMBL/GenBank/DDBJ whole genome shotgun (WGS) entry which is preliminary data.</text>
</comment>
<evidence type="ECO:0000256" key="1">
    <source>
        <dbReference type="SAM" id="MobiDB-lite"/>
    </source>
</evidence>
<dbReference type="AlphaFoldDB" id="A0A4Y2LA69"/>
<feature type="compositionally biased region" description="Polar residues" evidence="1">
    <location>
        <begin position="1"/>
        <end position="14"/>
    </location>
</feature>
<feature type="region of interest" description="Disordered" evidence="1">
    <location>
        <begin position="1"/>
        <end position="29"/>
    </location>
</feature>
<evidence type="ECO:0000313" key="2">
    <source>
        <dbReference type="EMBL" id="GBN11299.1"/>
    </source>
</evidence>
<evidence type="ECO:0000313" key="3">
    <source>
        <dbReference type="Proteomes" id="UP000499080"/>
    </source>
</evidence>
<protein>
    <submittedName>
        <fullName evidence="2">Uncharacterized protein</fullName>
    </submittedName>
</protein>
<gene>
    <name evidence="2" type="ORF">AVEN_151131_1</name>
</gene>
<accession>A0A4Y2LA69</accession>
<sequence>VYITSSRSYGLNSLNEDDTSSDGRSKLLSPSQNTIHVASKQDVYITKLTLEPRGGFFLLAPLKPGVFGRKRHELDSPNLGGHLPHHSIFCHNLPLRLTEMGCG</sequence>
<reference evidence="2 3" key="1">
    <citation type="journal article" date="2019" name="Sci. Rep.">
        <title>Orb-weaving spider Araneus ventricosus genome elucidates the spidroin gene catalogue.</title>
        <authorList>
            <person name="Kono N."/>
            <person name="Nakamura H."/>
            <person name="Ohtoshi R."/>
            <person name="Moran D.A.P."/>
            <person name="Shinohara A."/>
            <person name="Yoshida Y."/>
            <person name="Fujiwara M."/>
            <person name="Mori M."/>
            <person name="Tomita M."/>
            <person name="Arakawa K."/>
        </authorList>
    </citation>
    <scope>NUCLEOTIDE SEQUENCE [LARGE SCALE GENOMIC DNA]</scope>
</reference>